<dbReference type="InterPro" id="IPR050553">
    <property type="entry name" value="Thioredoxin_ResA/DsbE_sf"/>
</dbReference>
<accession>A0A9X1JMH1</accession>
<dbReference type="GO" id="GO:0016491">
    <property type="term" value="F:oxidoreductase activity"/>
    <property type="evidence" value="ECO:0007669"/>
    <property type="project" value="InterPro"/>
</dbReference>
<sequence>MMNCFFKKYLSAVIICVVSVAYSYGQVNISEFIQESKIASPDNNKLFFVDFWATWCGPCITAKEHLGVLQKQFPNDFYVVSLSSENPLNVEKFLKRKPNDLAVAIDYNKETFKAHNVRVLPDGVLFNAKGKVLWQGGAPDLKAGTIAKFLRQEKSKTSLRSFFQVIDIAEELSTEYIPTNALEIKPISDNNNELFVVDNSKYLKLSGSLKSIVGYLAKIYKNQIILEQGLDTNFEVYFKKPFNANENLAYKLITEMNLGIERKSNKGEGISFTIDAPKFWDTNQIDWGKGNAKYLIGDSQIKADNVSLKDVSYQLAYVLDMPVIIPDDTELNLTLHDWDFHYKFFQLMQSDLEDNYGIIAEKKVVTYAVYHIQKKAP</sequence>
<dbReference type="PROSITE" id="PS51352">
    <property type="entry name" value="THIOREDOXIN_2"/>
    <property type="match status" value="1"/>
</dbReference>
<dbReference type="Pfam" id="PF08534">
    <property type="entry name" value="Redoxin"/>
    <property type="match status" value="1"/>
</dbReference>
<evidence type="ECO:0000313" key="3">
    <source>
        <dbReference type="Proteomes" id="UP001138894"/>
    </source>
</evidence>
<feature type="domain" description="Thioredoxin" evidence="1">
    <location>
        <begin position="9"/>
        <end position="155"/>
    </location>
</feature>
<dbReference type="RefSeq" id="WP_218545005.1">
    <property type="nucleotide sequence ID" value="NZ_JAGSPD010000003.1"/>
</dbReference>
<protein>
    <submittedName>
        <fullName evidence="2">TlpA family protein disulfide reductase</fullName>
    </submittedName>
</protein>
<keyword evidence="3" id="KW-1185">Reference proteome</keyword>
<proteinExistence type="predicted"/>
<reference evidence="2" key="1">
    <citation type="submission" date="2021-04" db="EMBL/GenBank/DDBJ databases">
        <authorList>
            <person name="Pira H."/>
            <person name="Risdian C."/>
            <person name="Wink J."/>
        </authorList>
    </citation>
    <scope>NUCLEOTIDE SEQUENCE</scope>
    <source>
        <strain evidence="2">WHY3</strain>
    </source>
</reference>
<dbReference type="PANTHER" id="PTHR42852">
    <property type="entry name" value="THIOL:DISULFIDE INTERCHANGE PROTEIN DSBE"/>
    <property type="match status" value="1"/>
</dbReference>
<comment type="caution">
    <text evidence="2">The sequence shown here is derived from an EMBL/GenBank/DDBJ whole genome shotgun (WGS) entry which is preliminary data.</text>
</comment>
<evidence type="ECO:0000259" key="1">
    <source>
        <dbReference type="PROSITE" id="PS51352"/>
    </source>
</evidence>
<dbReference type="InterPro" id="IPR013740">
    <property type="entry name" value="Redoxin"/>
</dbReference>
<dbReference type="PANTHER" id="PTHR42852:SF13">
    <property type="entry name" value="PROTEIN DIPZ"/>
    <property type="match status" value="1"/>
</dbReference>
<gene>
    <name evidence="2" type="ORF">KCG49_04485</name>
</gene>
<dbReference type="Proteomes" id="UP001138894">
    <property type="component" value="Unassembled WGS sequence"/>
</dbReference>
<organism evidence="2 3">
    <name type="scientific">Winogradskyella luteola</name>
    <dbReference type="NCBI Taxonomy" id="2828330"/>
    <lineage>
        <taxon>Bacteria</taxon>
        <taxon>Pseudomonadati</taxon>
        <taxon>Bacteroidota</taxon>
        <taxon>Flavobacteriia</taxon>
        <taxon>Flavobacteriales</taxon>
        <taxon>Flavobacteriaceae</taxon>
        <taxon>Winogradskyella</taxon>
    </lineage>
</organism>
<evidence type="ECO:0000313" key="2">
    <source>
        <dbReference type="EMBL" id="MBV7268450.1"/>
    </source>
</evidence>
<name>A0A9X1JMH1_9FLAO</name>
<dbReference type="EMBL" id="JAGSPD010000003">
    <property type="protein sequence ID" value="MBV7268450.1"/>
    <property type="molecule type" value="Genomic_DNA"/>
</dbReference>
<dbReference type="CDD" id="cd02966">
    <property type="entry name" value="TlpA_like_family"/>
    <property type="match status" value="1"/>
</dbReference>
<dbReference type="InterPro" id="IPR013766">
    <property type="entry name" value="Thioredoxin_domain"/>
</dbReference>
<dbReference type="AlphaFoldDB" id="A0A9X1JMH1"/>